<comment type="function">
    <text evidence="7">Introduces a single-strand break via transesterification at a target site in duplex DNA. Releases the supercoiling and torsional tension of DNA introduced during the DNA replication and transcription by transiently cleaving and rejoining one strand of the DNA duplex. The scissile phosphodiester is attacked by the catalytic tyrosine of the enzyme, resulting in the formation of a DNA-(5'-phosphotyrosyl)-enzyme intermediate and the expulsion of a 3'-OH DNA strand.</text>
</comment>
<comment type="caution">
    <text evidence="11">The sequence shown here is derived from an EMBL/GenBank/DDBJ whole genome shotgun (WGS) entry which is preliminary data.</text>
</comment>
<dbReference type="SUPFAM" id="SSF56712">
    <property type="entry name" value="Prokaryotic type I DNA topoisomerase"/>
    <property type="match status" value="1"/>
</dbReference>
<dbReference type="Gene3D" id="1.10.460.10">
    <property type="entry name" value="Topoisomerase I, domain 2"/>
    <property type="match status" value="1"/>
</dbReference>
<feature type="compositionally biased region" description="Basic residues" evidence="8">
    <location>
        <begin position="811"/>
        <end position="826"/>
    </location>
</feature>
<dbReference type="InterPro" id="IPR023406">
    <property type="entry name" value="Topo_IA_AS"/>
</dbReference>
<dbReference type="Pfam" id="PF01131">
    <property type="entry name" value="Topoisom_bac"/>
    <property type="match status" value="1"/>
</dbReference>
<dbReference type="InterPro" id="IPR013825">
    <property type="entry name" value="Topo_IA_cen_sub2"/>
</dbReference>
<dbReference type="GO" id="GO:0005634">
    <property type="term" value="C:nucleus"/>
    <property type="evidence" value="ECO:0007669"/>
    <property type="project" value="TreeGrafter"/>
</dbReference>
<protein>
    <recommendedName>
        <fullName evidence="3 7">DNA topoisomerase</fullName>
        <ecNumber evidence="3 7">5.6.2.1</ecNumber>
    </recommendedName>
</protein>
<dbReference type="InterPro" id="IPR003601">
    <property type="entry name" value="Topo_IA_2"/>
</dbReference>
<dbReference type="EMBL" id="MCGT01000002">
    <property type="protein sequence ID" value="ORX62280.1"/>
    <property type="molecule type" value="Genomic_DNA"/>
</dbReference>
<dbReference type="Pfam" id="PF23546">
    <property type="entry name" value="Zn_ribbon_TOP3B"/>
    <property type="match status" value="1"/>
</dbReference>
<feature type="region of interest" description="Disordered" evidence="8">
    <location>
        <begin position="811"/>
        <end position="839"/>
    </location>
</feature>
<evidence type="ECO:0000256" key="3">
    <source>
        <dbReference type="ARBA" id="ARBA00012891"/>
    </source>
</evidence>
<keyword evidence="4 7" id="KW-0799">Topoisomerase</keyword>
<evidence type="ECO:0000313" key="11">
    <source>
        <dbReference type="EMBL" id="ORX62280.1"/>
    </source>
</evidence>
<dbReference type="Gene3D" id="3.40.50.140">
    <property type="match status" value="1"/>
</dbReference>
<evidence type="ECO:0000256" key="6">
    <source>
        <dbReference type="ARBA" id="ARBA00023235"/>
    </source>
</evidence>
<evidence type="ECO:0000256" key="5">
    <source>
        <dbReference type="ARBA" id="ARBA00023125"/>
    </source>
</evidence>
<gene>
    <name evidence="11" type="ORF">DM01DRAFT_1331726</name>
</gene>
<dbReference type="AlphaFoldDB" id="A0A1X2GW98"/>
<reference evidence="11 12" key="1">
    <citation type="submission" date="2016-07" db="EMBL/GenBank/DDBJ databases">
        <title>Pervasive Adenine N6-methylation of Active Genes in Fungi.</title>
        <authorList>
            <consortium name="DOE Joint Genome Institute"/>
            <person name="Mondo S.J."/>
            <person name="Dannebaum R.O."/>
            <person name="Kuo R.C."/>
            <person name="Labutti K."/>
            <person name="Haridas S."/>
            <person name="Kuo A."/>
            <person name="Salamov A."/>
            <person name="Ahrendt S.R."/>
            <person name="Lipzen A."/>
            <person name="Sullivan W."/>
            <person name="Andreopoulos W.B."/>
            <person name="Clum A."/>
            <person name="Lindquist E."/>
            <person name="Daum C."/>
            <person name="Ramamoorthy G.K."/>
            <person name="Gryganskyi A."/>
            <person name="Culley D."/>
            <person name="Magnuson J.K."/>
            <person name="James T.Y."/>
            <person name="O'Malley M.A."/>
            <person name="Stajich J.E."/>
            <person name="Spatafora J.W."/>
            <person name="Visel A."/>
            <person name="Grigoriev I.V."/>
        </authorList>
    </citation>
    <scope>NUCLEOTIDE SEQUENCE [LARGE SCALE GENOMIC DNA]</scope>
    <source>
        <strain evidence="11 12">NRRL 3301</strain>
    </source>
</reference>
<comment type="catalytic activity">
    <reaction evidence="1 7">
        <text>ATP-independent breakage of single-stranded DNA, followed by passage and rejoining.</text>
        <dbReference type="EC" id="5.6.2.1"/>
    </reaction>
</comment>
<keyword evidence="6 7" id="KW-0413">Isomerase</keyword>
<dbReference type="STRING" id="101127.A0A1X2GW98"/>
<dbReference type="InterPro" id="IPR000380">
    <property type="entry name" value="Topo_IA"/>
</dbReference>
<dbReference type="InterPro" id="IPR013824">
    <property type="entry name" value="Topo_IA_cen_sub1"/>
</dbReference>
<dbReference type="InterPro" id="IPR034144">
    <property type="entry name" value="TOPRIM_TopoIII"/>
</dbReference>
<dbReference type="SMART" id="SM00436">
    <property type="entry name" value="TOP1Bc"/>
    <property type="match status" value="1"/>
</dbReference>
<dbReference type="GO" id="GO:0006281">
    <property type="term" value="P:DNA repair"/>
    <property type="evidence" value="ECO:0007669"/>
    <property type="project" value="TreeGrafter"/>
</dbReference>
<dbReference type="PANTHER" id="PTHR11390">
    <property type="entry name" value="PROKARYOTIC DNA TOPOISOMERASE"/>
    <property type="match status" value="1"/>
</dbReference>
<dbReference type="SMART" id="SM00437">
    <property type="entry name" value="TOP1Ac"/>
    <property type="match status" value="1"/>
</dbReference>
<dbReference type="PROSITE" id="PS50880">
    <property type="entry name" value="TOPRIM"/>
    <property type="match status" value="1"/>
</dbReference>
<evidence type="ECO:0000313" key="12">
    <source>
        <dbReference type="Proteomes" id="UP000242146"/>
    </source>
</evidence>
<dbReference type="PRINTS" id="PR00417">
    <property type="entry name" value="PRTPISMRASEI"/>
</dbReference>
<dbReference type="GO" id="GO:0006310">
    <property type="term" value="P:DNA recombination"/>
    <property type="evidence" value="ECO:0007669"/>
    <property type="project" value="TreeGrafter"/>
</dbReference>
<dbReference type="PROSITE" id="PS52039">
    <property type="entry name" value="TOPO_IA_2"/>
    <property type="match status" value="1"/>
</dbReference>
<name>A0A1X2GW98_9FUNG</name>
<dbReference type="Pfam" id="PF01751">
    <property type="entry name" value="Toprim"/>
    <property type="match status" value="1"/>
</dbReference>
<keyword evidence="12" id="KW-1185">Reference proteome</keyword>
<comment type="similarity">
    <text evidence="2 7">Belongs to the type IA topoisomerase family.</text>
</comment>
<dbReference type="SMART" id="SM00493">
    <property type="entry name" value="TOPRIM"/>
    <property type="match status" value="1"/>
</dbReference>
<evidence type="ECO:0000259" key="10">
    <source>
        <dbReference type="PROSITE" id="PS52039"/>
    </source>
</evidence>
<organism evidence="11 12">
    <name type="scientific">Hesseltinella vesiculosa</name>
    <dbReference type="NCBI Taxonomy" id="101127"/>
    <lineage>
        <taxon>Eukaryota</taxon>
        <taxon>Fungi</taxon>
        <taxon>Fungi incertae sedis</taxon>
        <taxon>Mucoromycota</taxon>
        <taxon>Mucoromycotina</taxon>
        <taxon>Mucoromycetes</taxon>
        <taxon>Mucorales</taxon>
        <taxon>Cunninghamellaceae</taxon>
        <taxon>Hesseltinella</taxon>
    </lineage>
</organism>
<sequence>MVAEKPSLAEALSRLLAPGGHYETRKSVTPVHEWDGKYNTQDAHFKFTSVTGHVYNTDFTQEFNSWQIDPQTLFKAAIKKVEANPKMHLTDHLRREAKQIDYLILWLDCDREGENICFEVIGNCLPAMKNSTMASVLRAKFSAITHQDVHRAMANLGSPNRNEAKAVDARQEFDLKVGVAFTRFQTRFFQGKYGDLDSTVISYGPCQTPTLSFCVERHDRIQSFQPEPFWSIVPTIVKNETPIRMEWMRARLFDKPVTSVLMTSVEEAQSQGAKVLDISVTKKSKARPHALNTVELLKHGSAVLGISPSETMGIAERLYMQGYISYPRTETDQYPSNFDLDEVLHEQRKHPYWGQFCDDLLRDGYTRPTGGKDAGDHPPITPMRLALEGELGGDTWRVYDFIARTFIGSLSPNLKYTSTHVIVSVGPEKFECKGSQVTSPGFSSVMHWITKSDEYIPEFNKGEILAVKAIQMTEGKTSAPDYLTEAELIGLMEQNGIGTDASIPTHINNICQRNYVQVSGSGRRMIPTNLGIVLIHGYQKIDTDLSLPRMRSDMEQQLNLIATGKAGHEEVLEHFLHLFEQKFAFFVKHIDSMDELFEATFSPLAATGRPLSKCGKCRRYMKYISLKPNRLHCSTCDETYALPLNGTIKLYRELTCPLDDFELVLYSTGSKGTGYPLCPYCYNHPPFENVPTKMGCNHCPHPTCTHSMVKNAVCPCPEAEAEDDKKCAGSLILDATSAPRWKLSCNACNIVSSFLDTIKHVTLLNEVCECGAGILKAEFRENQNRQPMTGCILCEDGMDALLTTRFARKSIGRGKGGRRGGRRKKSKWSDPAYRKLHGH</sequence>
<dbReference type="InterPro" id="IPR013826">
    <property type="entry name" value="Topo_IA_cen_sub3"/>
</dbReference>
<feature type="domain" description="Toprim" evidence="9">
    <location>
        <begin position="1"/>
        <end position="149"/>
    </location>
</feature>
<dbReference type="InterPro" id="IPR056452">
    <property type="entry name" value="Zn_ribbon_TOP3B"/>
</dbReference>
<dbReference type="InterPro" id="IPR006171">
    <property type="entry name" value="TOPRIM_dom"/>
</dbReference>
<dbReference type="GO" id="GO:0003677">
    <property type="term" value="F:DNA binding"/>
    <property type="evidence" value="ECO:0007669"/>
    <property type="project" value="UniProtKB-KW"/>
</dbReference>
<feature type="domain" description="Topo IA-type catalytic" evidence="10">
    <location>
        <begin position="160"/>
        <end position="583"/>
    </location>
</feature>
<evidence type="ECO:0000256" key="1">
    <source>
        <dbReference type="ARBA" id="ARBA00000213"/>
    </source>
</evidence>
<dbReference type="GO" id="GO:0006265">
    <property type="term" value="P:DNA topological change"/>
    <property type="evidence" value="ECO:0007669"/>
    <property type="project" value="InterPro"/>
</dbReference>
<dbReference type="EC" id="5.6.2.1" evidence="3 7"/>
<dbReference type="GO" id="GO:0003917">
    <property type="term" value="F:DNA topoisomerase type I (single strand cut, ATP-independent) activity"/>
    <property type="evidence" value="ECO:0007669"/>
    <property type="project" value="UniProtKB-EC"/>
</dbReference>
<dbReference type="OrthoDB" id="430051at2759"/>
<dbReference type="PROSITE" id="PS00396">
    <property type="entry name" value="TOPO_IA_1"/>
    <property type="match status" value="1"/>
</dbReference>
<dbReference type="Gene3D" id="2.70.20.10">
    <property type="entry name" value="Topoisomerase I, domain 3"/>
    <property type="match status" value="1"/>
</dbReference>
<accession>A0A1X2GW98</accession>
<dbReference type="CDD" id="cd00186">
    <property type="entry name" value="TOP1Ac"/>
    <property type="match status" value="1"/>
</dbReference>
<dbReference type="Gene3D" id="1.10.290.10">
    <property type="entry name" value="Topoisomerase I, domain 4"/>
    <property type="match status" value="1"/>
</dbReference>
<dbReference type="CDD" id="cd03362">
    <property type="entry name" value="TOPRIM_TopoIA_TopoIII"/>
    <property type="match status" value="1"/>
</dbReference>
<keyword evidence="5 7" id="KW-0238">DNA-binding</keyword>
<evidence type="ECO:0000256" key="7">
    <source>
        <dbReference type="RuleBase" id="RU362092"/>
    </source>
</evidence>
<dbReference type="InterPro" id="IPR003602">
    <property type="entry name" value="Topo_IA_DNA-bd_dom"/>
</dbReference>
<evidence type="ECO:0000256" key="8">
    <source>
        <dbReference type="SAM" id="MobiDB-lite"/>
    </source>
</evidence>
<evidence type="ECO:0000256" key="2">
    <source>
        <dbReference type="ARBA" id="ARBA00009446"/>
    </source>
</evidence>
<proteinExistence type="inferred from homology"/>
<evidence type="ECO:0000259" key="9">
    <source>
        <dbReference type="PROSITE" id="PS50880"/>
    </source>
</evidence>
<dbReference type="Proteomes" id="UP000242146">
    <property type="component" value="Unassembled WGS sequence"/>
</dbReference>
<dbReference type="InterPro" id="IPR013497">
    <property type="entry name" value="Topo_IA_cen"/>
</dbReference>
<dbReference type="InterPro" id="IPR023405">
    <property type="entry name" value="Topo_IA_core_domain"/>
</dbReference>
<evidence type="ECO:0000256" key="4">
    <source>
        <dbReference type="ARBA" id="ARBA00023029"/>
    </source>
</evidence>
<dbReference type="FunFam" id="1.10.290.10:FF:000001">
    <property type="entry name" value="DNA topoisomerase"/>
    <property type="match status" value="1"/>
</dbReference>
<dbReference type="PANTHER" id="PTHR11390:SF20">
    <property type="entry name" value="DNA TOPOISOMERASE 3-BETA-1"/>
    <property type="match status" value="1"/>
</dbReference>